<feature type="transmembrane region" description="Helical" evidence="1">
    <location>
        <begin position="326"/>
        <end position="342"/>
    </location>
</feature>
<keyword evidence="1" id="KW-0812">Transmembrane</keyword>
<feature type="transmembrane region" description="Helical" evidence="1">
    <location>
        <begin position="80"/>
        <end position="97"/>
    </location>
</feature>
<proteinExistence type="predicted"/>
<feature type="transmembrane region" description="Helical" evidence="1">
    <location>
        <begin position="136"/>
        <end position="152"/>
    </location>
</feature>
<dbReference type="AlphaFoldDB" id="M9NH76"/>
<protein>
    <submittedName>
        <fullName evidence="2">Wzy</fullName>
    </submittedName>
</protein>
<evidence type="ECO:0000313" key="2">
    <source>
        <dbReference type="EMBL" id="AFI81985.1"/>
    </source>
</evidence>
<reference evidence="2" key="1">
    <citation type="journal article" date="2013" name="Foodborne Pathog. Dis.">
        <title>Identification and Characterization of Five New Molecular Serogroups of Cronobacter spp.</title>
        <authorList>
            <person name="Jarvis K.G."/>
            <person name="Yan Q.Q."/>
            <person name="Grim C.J."/>
            <person name="Power K.A."/>
            <person name="Franco A.A."/>
            <person name="Hu L."/>
            <person name="Gopinath G."/>
            <person name="Sathyamoorthy V."/>
            <person name="Kotewicz M.L."/>
            <person name="Kothary M.H."/>
            <person name="Lee C."/>
            <person name="Sadowski J."/>
            <person name="Fanning S."/>
            <person name="Tall B.D."/>
        </authorList>
    </citation>
    <scope>NUCLEOTIDE SEQUENCE</scope>
    <source>
        <strain evidence="2">NCTC 9529</strain>
    </source>
</reference>
<feature type="transmembrane region" description="Helical" evidence="1">
    <location>
        <begin position="212"/>
        <end position="232"/>
    </location>
</feature>
<keyword evidence="1" id="KW-1133">Transmembrane helix</keyword>
<feature type="transmembrane region" description="Helical" evidence="1">
    <location>
        <begin position="348"/>
        <end position="367"/>
    </location>
</feature>
<gene>
    <name evidence="2" type="primary">wzy</name>
</gene>
<evidence type="ECO:0000256" key="1">
    <source>
        <dbReference type="SAM" id="Phobius"/>
    </source>
</evidence>
<organism evidence="2">
    <name type="scientific">Cronobacter universalis NCTC 9529</name>
    <dbReference type="NCBI Taxonomy" id="1074000"/>
    <lineage>
        <taxon>Bacteria</taxon>
        <taxon>Pseudomonadati</taxon>
        <taxon>Pseudomonadota</taxon>
        <taxon>Gammaproteobacteria</taxon>
        <taxon>Enterobacterales</taxon>
        <taxon>Enterobacteriaceae</taxon>
        <taxon>Cronobacter</taxon>
    </lineage>
</organism>
<feature type="transmembrane region" description="Helical" evidence="1">
    <location>
        <begin position="12"/>
        <end position="37"/>
    </location>
</feature>
<feature type="transmembrane region" description="Helical" evidence="1">
    <location>
        <begin position="183"/>
        <end position="205"/>
    </location>
</feature>
<keyword evidence="1" id="KW-0472">Membrane</keyword>
<feature type="transmembrane region" description="Helical" evidence="1">
    <location>
        <begin position="296"/>
        <end position="314"/>
    </location>
</feature>
<name>M9NH76_9ENTR</name>
<accession>M9NH76</accession>
<sequence>MNMERYHQNSKFTAIFLYYIFLFFCLGCFIYFLFFVYDKGFTYEPIKGWLNPVNIHDHYVYLSYIEDIESSGDWITLSGLNNNFGISLLYFFFHHILDSLDINISYESLSLIVNLVVLLFSLKTYASIIYKLNLDITFAFTFFLMTPLVYFAQLINKDSFTILIILLAIKFSLEQHWKSFLVLMLISALIRFQLPALLMLYLFFILGNKKHIVRFIVAYVFLSLANGVLAKYQTEFFDESTLSDGMSYLVYSLNRSVYVGSLLLNPVRAVQYIHDAIISFDFIDGDGIDVGRFKNIPQVTFLIFLSPFILNSILNYEFYMNQKEKYLLAMINAFFGIWLFNPTINLRYFILFFPVLQILGLSMYANFKKQGKVLN</sequence>
<feature type="transmembrane region" description="Helical" evidence="1">
    <location>
        <begin position="109"/>
        <end position="130"/>
    </location>
</feature>
<dbReference type="EMBL" id="JQ390553">
    <property type="protein sequence ID" value="AFI81985.1"/>
    <property type="molecule type" value="Genomic_DNA"/>
</dbReference>